<dbReference type="AlphaFoldDB" id="A0A4C2EBV2"/>
<dbReference type="SUPFAM" id="SSF74924">
    <property type="entry name" value="Cap-Gly domain"/>
    <property type="match status" value="1"/>
</dbReference>
<dbReference type="PANTHER" id="PTHR18916">
    <property type="entry name" value="DYNACTIN 1-RELATED MICROTUBULE-BINDING"/>
    <property type="match status" value="1"/>
</dbReference>
<evidence type="ECO:0000313" key="3">
    <source>
        <dbReference type="EMBL" id="GCF00797.1"/>
    </source>
</evidence>
<comment type="caution">
    <text evidence="3">The sequence shown here is derived from an EMBL/GenBank/DDBJ whole genome shotgun (WGS) entry which is preliminary data.</text>
</comment>
<dbReference type="Gene3D" id="2.30.30.190">
    <property type="entry name" value="CAP Gly-rich-like domain"/>
    <property type="match status" value="1"/>
</dbReference>
<protein>
    <recommendedName>
        <fullName evidence="2">CAP-Gly domain-containing protein</fullName>
    </recommendedName>
</protein>
<name>A0A4C2EBV2_9SACH</name>
<feature type="coiled-coil region" evidence="1">
    <location>
        <begin position="77"/>
        <end position="130"/>
    </location>
</feature>
<sequence length="664" mass="77219">MVAIGDRVDVNNHQGIVRYIGYTQFAEGIWYGIELDEPAGRNDGSVHNKKYFELEKEGPYGIFAKIQSIKIIDPGSQSSLQREVSRLLKENDKLRCRLQKTEAESPNDIIEFLTMETSDLNKSIDSLKSELAVFQQREDTHVKLQAVYMDMERELRYQLEELEISFQKEIDLLKNENSRLNQELAERNNPPLEVRDLQSKLKIMEQQVYENRFLKELYEVAIDATGNKEAVQFEYLSEKVLDDRIRNNFVEKQKCRFLLVALSNTAAALTDKDTKESFLKNLGDVSRWITPFLVCLIPEEKIVLTPISRFLDSNSELSTNLSLAIRCMVITFGKIIPDLLAYYMENAVNKAPMKLITELYSVCLSIQKNCEMLLDRTSNTNCTISSRVSFSVPELFETIFQDLFSQFEFEFQDNFILELTKRILQQVQSIYLIEKINEVQQKSKFEDSQTHKTTPNSITSQDDTVTRWETLLDNKEMEVKELMIKIQVFQQKLERVSNHENEFNGMKIEVNNLRQQNDYLTQEVVDLKRILEKTQRQVENEHLKAYQIGPNGGYDDLVTELFNLGKLDLISEIRDLRLLVLKYITNEDKKPADLEWLNIPQRTESTVDIQLSNRINSLGNEVFDFVNYSTSVNLESNRFKNNYMENAKFKISAINSAIRDIKAN</sequence>
<dbReference type="OrthoDB" id="2130750at2759"/>
<dbReference type="Proteomes" id="UP000301737">
    <property type="component" value="Unassembled WGS sequence"/>
</dbReference>
<evidence type="ECO:0000256" key="1">
    <source>
        <dbReference type="SAM" id="Coils"/>
    </source>
</evidence>
<keyword evidence="1" id="KW-0175">Coiled coil</keyword>
<proteinExistence type="predicted"/>
<organism evidence="3 4">
    <name type="scientific">Zygosaccharomyces mellis</name>
    <dbReference type="NCBI Taxonomy" id="42258"/>
    <lineage>
        <taxon>Eukaryota</taxon>
        <taxon>Fungi</taxon>
        <taxon>Dikarya</taxon>
        <taxon>Ascomycota</taxon>
        <taxon>Saccharomycotina</taxon>
        <taxon>Saccharomycetes</taxon>
        <taxon>Saccharomycetales</taxon>
        <taxon>Saccharomycetaceae</taxon>
        <taxon>Zygosaccharomyces</taxon>
    </lineage>
</organism>
<dbReference type="EMBL" id="BIMX01000022">
    <property type="protein sequence ID" value="GCF00797.1"/>
    <property type="molecule type" value="Genomic_DNA"/>
</dbReference>
<reference evidence="3 4" key="1">
    <citation type="submission" date="2019-01" db="EMBL/GenBank/DDBJ databases">
        <title>Draft Genome Sequencing of Zygosaccharomyces mellis Ca-7.</title>
        <authorList>
            <person name="Shiwa Y."/>
            <person name="Kanesaki Y."/>
            <person name="Ishige T."/>
            <person name="Mura K."/>
            <person name="Hori T."/>
            <person name="Tamura T."/>
        </authorList>
    </citation>
    <scope>NUCLEOTIDE SEQUENCE [LARGE SCALE GENOMIC DNA]</scope>
    <source>
        <strain evidence="3 4">Ca-7</strain>
    </source>
</reference>
<feature type="domain" description="CAP-Gly" evidence="2">
    <location>
        <begin position="21"/>
        <end position="65"/>
    </location>
</feature>
<dbReference type="PROSITE" id="PS50245">
    <property type="entry name" value="CAP_GLY_2"/>
    <property type="match status" value="1"/>
</dbReference>
<keyword evidence="4" id="KW-1185">Reference proteome</keyword>
<feature type="coiled-coil region" evidence="1">
    <location>
        <begin position="465"/>
        <end position="537"/>
    </location>
</feature>
<dbReference type="SMART" id="SM01052">
    <property type="entry name" value="CAP_GLY"/>
    <property type="match status" value="1"/>
</dbReference>
<dbReference type="InterPro" id="IPR000938">
    <property type="entry name" value="CAP-Gly_domain"/>
</dbReference>
<dbReference type="InterPro" id="IPR036859">
    <property type="entry name" value="CAP-Gly_dom_sf"/>
</dbReference>
<evidence type="ECO:0000313" key="4">
    <source>
        <dbReference type="Proteomes" id="UP000301737"/>
    </source>
</evidence>
<gene>
    <name evidence="3" type="ORF">ZYGM_001556</name>
</gene>
<accession>A0A4C2EBV2</accession>
<dbReference type="Pfam" id="PF01302">
    <property type="entry name" value="CAP_GLY"/>
    <property type="match status" value="1"/>
</dbReference>
<evidence type="ECO:0000259" key="2">
    <source>
        <dbReference type="PROSITE" id="PS50245"/>
    </source>
</evidence>